<protein>
    <submittedName>
        <fullName evidence="1">Uncharacterized protein</fullName>
    </submittedName>
</protein>
<accession>A0A2P2IQF2</accession>
<organism evidence="1">
    <name type="scientific">Rhizophora mucronata</name>
    <name type="common">Asiatic mangrove</name>
    <dbReference type="NCBI Taxonomy" id="61149"/>
    <lineage>
        <taxon>Eukaryota</taxon>
        <taxon>Viridiplantae</taxon>
        <taxon>Streptophyta</taxon>
        <taxon>Embryophyta</taxon>
        <taxon>Tracheophyta</taxon>
        <taxon>Spermatophyta</taxon>
        <taxon>Magnoliopsida</taxon>
        <taxon>eudicotyledons</taxon>
        <taxon>Gunneridae</taxon>
        <taxon>Pentapetalae</taxon>
        <taxon>rosids</taxon>
        <taxon>fabids</taxon>
        <taxon>Malpighiales</taxon>
        <taxon>Rhizophoraceae</taxon>
        <taxon>Rhizophora</taxon>
    </lineage>
</organism>
<reference evidence="1" key="1">
    <citation type="submission" date="2018-02" db="EMBL/GenBank/DDBJ databases">
        <title>Rhizophora mucronata_Transcriptome.</title>
        <authorList>
            <person name="Meera S.P."/>
            <person name="Sreeshan A."/>
            <person name="Augustine A."/>
        </authorList>
    </citation>
    <scope>NUCLEOTIDE SEQUENCE</scope>
    <source>
        <tissue evidence="1">Leaf</tissue>
    </source>
</reference>
<dbReference type="EMBL" id="GGEC01002937">
    <property type="protein sequence ID" value="MBW83420.1"/>
    <property type="molecule type" value="Transcribed_RNA"/>
</dbReference>
<evidence type="ECO:0000313" key="1">
    <source>
        <dbReference type="EMBL" id="MBW83420.1"/>
    </source>
</evidence>
<proteinExistence type="predicted"/>
<dbReference type="AlphaFoldDB" id="A0A2P2IQF2"/>
<name>A0A2P2IQF2_RHIMU</name>
<sequence>MALFLDPPLLLSVPRYTFLPSIHSPELKFPLFYFFSYFPPTVKDL</sequence>